<evidence type="ECO:0000256" key="1">
    <source>
        <dbReference type="ARBA" id="ARBA00010928"/>
    </source>
</evidence>
<dbReference type="OrthoDB" id="256869at2"/>
<dbReference type="GO" id="GO:0000166">
    <property type="term" value="F:nucleotide binding"/>
    <property type="evidence" value="ECO:0007669"/>
    <property type="project" value="InterPro"/>
</dbReference>
<dbReference type="RefSeq" id="WP_124706878.1">
    <property type="nucleotide sequence ID" value="NZ_CP033972.1"/>
</dbReference>
<evidence type="ECO:0000313" key="7">
    <source>
        <dbReference type="Proteomes" id="UP000271469"/>
    </source>
</evidence>
<evidence type="ECO:0000259" key="4">
    <source>
        <dbReference type="Pfam" id="PF01408"/>
    </source>
</evidence>
<dbReference type="PANTHER" id="PTHR42840:SF3">
    <property type="entry name" value="BINDING ROSSMANN FOLD OXIDOREDUCTASE, PUTATIVE (AFU_ORTHOLOGUE AFUA_2G10240)-RELATED"/>
    <property type="match status" value="1"/>
</dbReference>
<dbReference type="PANTHER" id="PTHR42840">
    <property type="entry name" value="NAD(P)-BINDING ROSSMANN-FOLD SUPERFAMILY PROTEIN-RELATED"/>
    <property type="match status" value="1"/>
</dbReference>
<dbReference type="AlphaFoldDB" id="A0A3G8JFQ8"/>
<name>A0A3G8JFQ8_9ACTN</name>
<feature type="chain" id="PRO_5017978375" evidence="3">
    <location>
        <begin position="18"/>
        <end position="342"/>
    </location>
</feature>
<evidence type="ECO:0000256" key="2">
    <source>
        <dbReference type="ARBA" id="ARBA00023002"/>
    </source>
</evidence>
<dbReference type="SUPFAM" id="SSF51735">
    <property type="entry name" value="NAD(P)-binding Rossmann-fold domains"/>
    <property type="match status" value="1"/>
</dbReference>
<dbReference type="EC" id="1.1.1.18" evidence="6"/>
<keyword evidence="7" id="KW-1185">Reference proteome</keyword>
<gene>
    <name evidence="6" type="primary">idhA_1</name>
    <name evidence="6" type="ORF">D7316_00492</name>
</gene>
<feature type="signal peptide" evidence="3">
    <location>
        <begin position="1"/>
        <end position="17"/>
    </location>
</feature>
<comment type="similarity">
    <text evidence="1">Belongs to the Gfo/Idh/MocA family.</text>
</comment>
<feature type="domain" description="GFO/IDH/MocA-like oxidoreductase" evidence="5">
    <location>
        <begin position="131"/>
        <end position="252"/>
    </location>
</feature>
<dbReference type="Pfam" id="PF01408">
    <property type="entry name" value="GFO_IDH_MocA"/>
    <property type="match status" value="1"/>
</dbReference>
<accession>A0A3G8JFQ8</accession>
<dbReference type="Pfam" id="PF22725">
    <property type="entry name" value="GFO_IDH_MocA_C3"/>
    <property type="match status" value="1"/>
</dbReference>
<dbReference type="GO" id="GO:0006740">
    <property type="term" value="P:NADPH regeneration"/>
    <property type="evidence" value="ECO:0007669"/>
    <property type="project" value="TreeGrafter"/>
</dbReference>
<keyword evidence="2 6" id="KW-0560">Oxidoreductase</keyword>
<dbReference type="InterPro" id="IPR055170">
    <property type="entry name" value="GFO_IDH_MocA-like_dom"/>
</dbReference>
<dbReference type="SUPFAM" id="SSF55347">
    <property type="entry name" value="Glyceraldehyde-3-phosphate dehydrogenase-like, C-terminal domain"/>
    <property type="match status" value="1"/>
</dbReference>
<dbReference type="KEGG" id="gom:D7316_00492"/>
<feature type="domain" description="Gfo/Idh/MocA-like oxidoreductase N-terminal" evidence="4">
    <location>
        <begin position="2"/>
        <end position="106"/>
    </location>
</feature>
<evidence type="ECO:0000313" key="6">
    <source>
        <dbReference type="EMBL" id="AZG43917.1"/>
    </source>
</evidence>
<dbReference type="InterPro" id="IPR036291">
    <property type="entry name" value="NAD(P)-bd_dom_sf"/>
</dbReference>
<dbReference type="GO" id="GO:0050112">
    <property type="term" value="F:inositol 2-dehydrogenase (NAD+) activity"/>
    <property type="evidence" value="ECO:0007669"/>
    <property type="project" value="UniProtKB-EC"/>
</dbReference>
<dbReference type="Gene3D" id="3.30.360.10">
    <property type="entry name" value="Dihydrodipicolinate Reductase, domain 2"/>
    <property type="match status" value="1"/>
</dbReference>
<dbReference type="InterPro" id="IPR000683">
    <property type="entry name" value="Gfo/Idh/MocA-like_OxRdtase_N"/>
</dbReference>
<dbReference type="Gene3D" id="3.40.50.720">
    <property type="entry name" value="NAD(P)-binding Rossmann-like Domain"/>
    <property type="match status" value="1"/>
</dbReference>
<dbReference type="GO" id="GO:0005737">
    <property type="term" value="C:cytoplasm"/>
    <property type="evidence" value="ECO:0007669"/>
    <property type="project" value="TreeGrafter"/>
</dbReference>
<protein>
    <submittedName>
        <fullName evidence="6">Inositol 2-dehydrogenase</fullName>
        <ecNumber evidence="6">1.1.1.18</ecNumber>
    </submittedName>
</protein>
<organism evidence="6 7">
    <name type="scientific">Gordonia insulae</name>
    <dbReference type="NCBI Taxonomy" id="2420509"/>
    <lineage>
        <taxon>Bacteria</taxon>
        <taxon>Bacillati</taxon>
        <taxon>Actinomycetota</taxon>
        <taxon>Actinomycetes</taxon>
        <taxon>Mycobacteriales</taxon>
        <taxon>Gordoniaceae</taxon>
        <taxon>Gordonia</taxon>
    </lineage>
</organism>
<dbReference type="Proteomes" id="UP000271469">
    <property type="component" value="Chromosome"/>
</dbReference>
<evidence type="ECO:0000256" key="3">
    <source>
        <dbReference type="SAM" id="SignalP"/>
    </source>
</evidence>
<proteinExistence type="inferred from homology"/>
<dbReference type="EMBL" id="CP033972">
    <property type="protein sequence ID" value="AZG43917.1"/>
    <property type="molecule type" value="Genomic_DNA"/>
</dbReference>
<evidence type="ECO:0000259" key="5">
    <source>
        <dbReference type="Pfam" id="PF22725"/>
    </source>
</evidence>
<keyword evidence="3" id="KW-0732">Signal</keyword>
<reference evidence="6 7" key="1">
    <citation type="submission" date="2018-11" db="EMBL/GenBank/DDBJ databases">
        <title>Gordonia insulae sp. nov., isolated from an island soil.</title>
        <authorList>
            <person name="Kim Y.S."/>
            <person name="Kim S.B."/>
        </authorList>
    </citation>
    <scope>NUCLEOTIDE SEQUENCE [LARGE SCALE GENOMIC DNA]</scope>
    <source>
        <strain evidence="6 7">MMS17-SY073</strain>
    </source>
</reference>
<sequence length="342" mass="35906">MVRMALIGAGFIGSVHAANLAAHPGVEFVGIYDVDGARSTDLASRCGTRALDLDDAFAPATVDAVLIASSTDTHARHLRRAAAAGLATLCEKPIDLDLDQAVDVVGEVAGAAGSSGRPMMVDFNRRFDRDYAELQRAVRAGEIGGVELVQMTTRGPALPPLDYVAVSGGQMRDQTVHFFDLARWITGEDPESVYAAGSVFADPRMADLGDVDTSVVTLRMPSGTLVQIDSVRRIGYGYDERIEVLGSTGMIEAGRQRVGSVTRYQAGRLVTDGMHPGWFERVAPTYRSALDHFVSAVSAGTPIGPTLPEALAAQAVAEAAARSLASGGSETITYPALAAVTS</sequence>